<organism evidence="2 3">
    <name type="scientific">Halopiger aswanensis</name>
    <dbReference type="NCBI Taxonomy" id="148449"/>
    <lineage>
        <taxon>Archaea</taxon>
        <taxon>Methanobacteriati</taxon>
        <taxon>Methanobacteriota</taxon>
        <taxon>Stenosarchaea group</taxon>
        <taxon>Halobacteria</taxon>
        <taxon>Halobacteriales</taxon>
        <taxon>Natrialbaceae</taxon>
        <taxon>Halopiger</taxon>
    </lineage>
</organism>
<evidence type="ECO:0000313" key="3">
    <source>
        <dbReference type="Proteomes" id="UP000283805"/>
    </source>
</evidence>
<dbReference type="EMBL" id="RAPO01000001">
    <property type="protein sequence ID" value="RKD97343.1"/>
    <property type="molecule type" value="Genomic_DNA"/>
</dbReference>
<name>A0A3R7HZ71_9EURY</name>
<dbReference type="PROSITE" id="PS51257">
    <property type="entry name" value="PROKAR_LIPOPROTEIN"/>
    <property type="match status" value="1"/>
</dbReference>
<comment type="caution">
    <text evidence="2">The sequence shown here is derived from an EMBL/GenBank/DDBJ whole genome shotgun (WGS) entry which is preliminary data.</text>
</comment>
<accession>A0A3R7HZ71</accession>
<reference evidence="2 3" key="1">
    <citation type="submission" date="2018-09" db="EMBL/GenBank/DDBJ databases">
        <title>Genomic Encyclopedia of Archaeal and Bacterial Type Strains, Phase II (KMG-II): from individual species to whole genera.</title>
        <authorList>
            <person name="Goeker M."/>
        </authorList>
    </citation>
    <scope>NUCLEOTIDE SEQUENCE [LARGE SCALE GENOMIC DNA]</scope>
    <source>
        <strain evidence="2 3">DSM 13151</strain>
    </source>
</reference>
<evidence type="ECO:0000256" key="1">
    <source>
        <dbReference type="SAM" id="MobiDB-lite"/>
    </source>
</evidence>
<sequence>MDRRGYLALAGTAATGALAGCVGKVTDVVEGTTEEVGQKANESVDETMNTLTRPPSADVRVEHDGTVIVRSLGGDTVGVMCGFPETESPVEEVETSERAVTGPGMLEDCTADRLVGVNEAGDIKVIERLD</sequence>
<dbReference type="RefSeq" id="WP_120242894.1">
    <property type="nucleotide sequence ID" value="NZ_RAPO01000001.1"/>
</dbReference>
<dbReference type="AlphaFoldDB" id="A0A3R7HZ71"/>
<dbReference type="OrthoDB" id="157492at2157"/>
<protein>
    <submittedName>
        <fullName evidence="2">Uncharacterized protein</fullName>
    </submittedName>
</protein>
<proteinExistence type="predicted"/>
<evidence type="ECO:0000313" key="2">
    <source>
        <dbReference type="EMBL" id="RKD97343.1"/>
    </source>
</evidence>
<feature type="region of interest" description="Disordered" evidence="1">
    <location>
        <begin position="36"/>
        <end position="57"/>
    </location>
</feature>
<keyword evidence="3" id="KW-1185">Reference proteome</keyword>
<dbReference type="Proteomes" id="UP000283805">
    <property type="component" value="Unassembled WGS sequence"/>
</dbReference>
<gene>
    <name evidence="2" type="ORF">ATJ93_0329</name>
</gene>